<dbReference type="InterPro" id="IPR013144">
    <property type="entry name" value="CRA_dom"/>
</dbReference>
<dbReference type="EMBL" id="BDGG01000018">
    <property type="protein sequence ID" value="GAV08593.1"/>
    <property type="molecule type" value="Genomic_DNA"/>
</dbReference>
<name>A0A1D1W6T2_RAMVA</name>
<keyword evidence="4" id="KW-1185">Reference proteome</keyword>
<dbReference type="PROSITE" id="PS50896">
    <property type="entry name" value="LISH"/>
    <property type="match status" value="1"/>
</dbReference>
<feature type="region of interest" description="Disordered" evidence="1">
    <location>
        <begin position="1"/>
        <end position="24"/>
    </location>
</feature>
<evidence type="ECO:0000256" key="1">
    <source>
        <dbReference type="SAM" id="MobiDB-lite"/>
    </source>
</evidence>
<evidence type="ECO:0000313" key="3">
    <source>
        <dbReference type="EMBL" id="GAV08593.1"/>
    </source>
</evidence>
<accession>A0A1D1W6T2</accession>
<evidence type="ECO:0000259" key="2">
    <source>
        <dbReference type="PROSITE" id="PS50897"/>
    </source>
</evidence>
<protein>
    <recommendedName>
        <fullName evidence="2">CTLH domain-containing protein</fullName>
    </recommendedName>
</protein>
<dbReference type="InterPro" id="IPR006594">
    <property type="entry name" value="LisH"/>
</dbReference>
<feature type="domain" description="CTLH" evidence="2">
    <location>
        <begin position="79"/>
        <end position="136"/>
    </location>
</feature>
<dbReference type="OrthoDB" id="2415936at2759"/>
<dbReference type="Proteomes" id="UP000186922">
    <property type="component" value="Unassembled WGS sequence"/>
</dbReference>
<comment type="caution">
    <text evidence="3">The sequence shown here is derived from an EMBL/GenBank/DDBJ whole genome shotgun (WGS) entry which is preliminary data.</text>
</comment>
<dbReference type="PROSITE" id="PS50897">
    <property type="entry name" value="CTLH"/>
    <property type="match status" value="1"/>
</dbReference>
<proteinExistence type="predicted"/>
<dbReference type="PANTHER" id="PTHR12864">
    <property type="entry name" value="RAN BINDING PROTEIN 9-RELATED"/>
    <property type="match status" value="1"/>
</dbReference>
<gene>
    <name evidence="3" type="primary">RvY_18258-1</name>
    <name evidence="3" type="synonym">RvY_18258.1</name>
    <name evidence="3" type="ORF">RvY_18258</name>
</gene>
<dbReference type="SMART" id="SM00757">
    <property type="entry name" value="CRA"/>
    <property type="match status" value="1"/>
</dbReference>
<organism evidence="3 4">
    <name type="scientific">Ramazzottius varieornatus</name>
    <name type="common">Water bear</name>
    <name type="synonym">Tardigrade</name>
    <dbReference type="NCBI Taxonomy" id="947166"/>
    <lineage>
        <taxon>Eukaryota</taxon>
        <taxon>Metazoa</taxon>
        <taxon>Ecdysozoa</taxon>
        <taxon>Tardigrada</taxon>
        <taxon>Eutardigrada</taxon>
        <taxon>Parachela</taxon>
        <taxon>Hypsibioidea</taxon>
        <taxon>Ramazzottiidae</taxon>
        <taxon>Ramazzottius</taxon>
    </lineage>
</organism>
<dbReference type="STRING" id="947166.A0A1D1W6T2"/>
<dbReference type="SMART" id="SM00668">
    <property type="entry name" value="CTLH"/>
    <property type="match status" value="1"/>
</dbReference>
<dbReference type="AlphaFoldDB" id="A0A1D1W6T2"/>
<dbReference type="InterPro" id="IPR024964">
    <property type="entry name" value="CTLH/CRA"/>
</dbReference>
<dbReference type="InterPro" id="IPR006595">
    <property type="entry name" value="CTLH_C"/>
</dbReference>
<reference evidence="3 4" key="1">
    <citation type="journal article" date="2016" name="Nat. Commun.">
        <title>Extremotolerant tardigrade genome and improved radiotolerance of human cultured cells by tardigrade-unique protein.</title>
        <authorList>
            <person name="Hashimoto T."/>
            <person name="Horikawa D.D."/>
            <person name="Saito Y."/>
            <person name="Kuwahara H."/>
            <person name="Kozuka-Hata H."/>
            <person name="Shin-I T."/>
            <person name="Minakuchi Y."/>
            <person name="Ohishi K."/>
            <person name="Motoyama A."/>
            <person name="Aizu T."/>
            <person name="Enomoto A."/>
            <person name="Kondo K."/>
            <person name="Tanaka S."/>
            <person name="Hara Y."/>
            <person name="Koshikawa S."/>
            <person name="Sagara H."/>
            <person name="Miura T."/>
            <person name="Yokobori S."/>
            <person name="Miyagawa K."/>
            <person name="Suzuki Y."/>
            <person name="Kubo T."/>
            <person name="Oyama M."/>
            <person name="Kohara Y."/>
            <person name="Fujiyama A."/>
            <person name="Arakawa K."/>
            <person name="Katayama T."/>
            <person name="Toyoda A."/>
            <person name="Kunieda T."/>
        </authorList>
    </citation>
    <scope>NUCLEOTIDE SEQUENCE [LARGE SCALE GENOMIC DNA]</scope>
    <source>
        <strain evidence="3 4">YOKOZUNA-1</strain>
    </source>
</reference>
<dbReference type="InterPro" id="IPR050618">
    <property type="entry name" value="Ubq-SigPath_Reg"/>
</dbReference>
<dbReference type="Pfam" id="PF10607">
    <property type="entry name" value="CTLH"/>
    <property type="match status" value="1"/>
</dbReference>
<sequence length="253" mass="28154">MNAGNSPSLPFGSDSYSTSSRDSSRCSVDECKEFIDNDHVPRAQMSQIILDYLINAGHKDAAVNFSREAAIALPVQPSSMDDRVKVLEAAHEGRIADCMKILQESSPDLLEQNMDVYLAIMKQMLLELIRERKISDALQFAQDVLAEKGAEDPALLEDFERAMALLAFDKPEDSPYGDLLELTRREEVKAQLNETLLRAHGRDTESKLATICKLLLWSQEDLKKKGLKFPKLTDIATGIISDDSSDFGSDVLM</sequence>
<evidence type="ECO:0000313" key="4">
    <source>
        <dbReference type="Proteomes" id="UP000186922"/>
    </source>
</evidence>